<dbReference type="STRING" id="1049789.LEP1GSC050_3528"/>
<proteinExistence type="predicted"/>
<protein>
    <submittedName>
        <fullName evidence="2">Uncharacterized protein</fullName>
    </submittedName>
</protein>
<reference evidence="2" key="1">
    <citation type="submission" date="2013-05" db="EMBL/GenBank/DDBJ databases">
        <authorList>
            <person name="Harkins D.M."/>
            <person name="Durkin A.S."/>
            <person name="Brinkac L.M."/>
            <person name="Haft D.H."/>
            <person name="Selengut J.D."/>
            <person name="Sanka R."/>
            <person name="DePew J."/>
            <person name="Purushe J."/>
            <person name="Hartskeerl R.A."/>
            <person name="Ahmed A."/>
            <person name="van der Linden H."/>
            <person name="Goris M.G.A."/>
            <person name="Vinetz J.M."/>
            <person name="Sutton G.G."/>
            <person name="Nierman W.C."/>
            <person name="Fouts D.E."/>
        </authorList>
    </citation>
    <scope>NUCLEOTIDE SEQUENCE [LARGE SCALE GENOMIC DNA]</scope>
    <source>
        <strain evidence="2">5399</strain>
    </source>
</reference>
<comment type="caution">
    <text evidence="2">The sequence shown here is derived from an EMBL/GenBank/DDBJ whole genome shotgun (WGS) entry which is preliminary data.</text>
</comment>
<dbReference type="Proteomes" id="UP000015454">
    <property type="component" value="Unassembled WGS sequence"/>
</dbReference>
<accession>T0EZQ0</accession>
<keyword evidence="1" id="KW-1133">Transmembrane helix</keyword>
<dbReference type="EMBL" id="AHMO02000008">
    <property type="protein sequence ID" value="EQA44390.1"/>
    <property type="molecule type" value="Genomic_DNA"/>
</dbReference>
<evidence type="ECO:0000313" key="3">
    <source>
        <dbReference type="Proteomes" id="UP000015454"/>
    </source>
</evidence>
<evidence type="ECO:0000256" key="1">
    <source>
        <dbReference type="SAM" id="Phobius"/>
    </source>
</evidence>
<dbReference type="AlphaFoldDB" id="T0EZQ0"/>
<keyword evidence="1" id="KW-0812">Transmembrane</keyword>
<organism evidence="2 3">
    <name type="scientific">Leptospira broomii serovar Hurstbridge str. 5399</name>
    <dbReference type="NCBI Taxonomy" id="1049789"/>
    <lineage>
        <taxon>Bacteria</taxon>
        <taxon>Pseudomonadati</taxon>
        <taxon>Spirochaetota</taxon>
        <taxon>Spirochaetia</taxon>
        <taxon>Leptospirales</taxon>
        <taxon>Leptospiraceae</taxon>
        <taxon>Leptospira</taxon>
    </lineage>
</organism>
<keyword evidence="1" id="KW-0472">Membrane</keyword>
<evidence type="ECO:0000313" key="2">
    <source>
        <dbReference type="EMBL" id="EQA44390.1"/>
    </source>
</evidence>
<gene>
    <name evidence="2" type="ORF">LEP1GSC050_3528</name>
</gene>
<name>T0EZQ0_9LEPT</name>
<sequence length="152" mass="17369">MTILTISRMILVPIVLVAVLSFLLLDCKEKRKVSQEIETLWSSDQADEPDSSGLVLIAKYCEKIRSCASEEIDRLNVDEKAILEKRLRPDICIQKFKETPIYRLEMDSPKTAFIRTIHCLQKAIGSDCQSLKKGVSQLSEDCEWMYSAQKLN</sequence>
<keyword evidence="3" id="KW-1185">Reference proteome</keyword>
<feature type="transmembrane region" description="Helical" evidence="1">
    <location>
        <begin position="6"/>
        <end position="25"/>
    </location>
</feature>